<feature type="transmembrane region" description="Helical" evidence="2">
    <location>
        <begin position="109"/>
        <end position="129"/>
    </location>
</feature>
<keyword evidence="2" id="KW-0812">Transmembrane</keyword>
<evidence type="ECO:0008006" key="5">
    <source>
        <dbReference type="Google" id="ProtNLM"/>
    </source>
</evidence>
<dbReference type="PANTHER" id="PTHR42910:SF1">
    <property type="entry name" value="MAJOR FACILITATOR SUPERFAMILY (MFS) PROFILE DOMAIN-CONTAINING PROTEIN"/>
    <property type="match status" value="1"/>
</dbReference>
<reference evidence="3 4" key="1">
    <citation type="submission" date="2018-02" db="EMBL/GenBank/DDBJ databases">
        <title>Genome sequence of the basidiomycete white-rot fungus Phlebia centrifuga.</title>
        <authorList>
            <person name="Granchi Z."/>
            <person name="Peng M."/>
            <person name="de Vries R.P."/>
            <person name="Hilden K."/>
            <person name="Makela M.R."/>
            <person name="Grigoriev I."/>
            <person name="Riley R."/>
        </authorList>
    </citation>
    <scope>NUCLEOTIDE SEQUENCE [LARGE SCALE GENOMIC DNA]</scope>
    <source>
        <strain evidence="3 4">FBCC195</strain>
    </source>
</reference>
<name>A0A2R6NXK2_9APHY</name>
<dbReference type="Proteomes" id="UP000186601">
    <property type="component" value="Unassembled WGS sequence"/>
</dbReference>
<feature type="compositionally biased region" description="Basic and acidic residues" evidence="1">
    <location>
        <begin position="162"/>
        <end position="172"/>
    </location>
</feature>
<dbReference type="OrthoDB" id="2105912at2759"/>
<evidence type="ECO:0000256" key="1">
    <source>
        <dbReference type="SAM" id="MobiDB-lite"/>
    </source>
</evidence>
<comment type="caution">
    <text evidence="3">The sequence shown here is derived from an EMBL/GenBank/DDBJ whole genome shotgun (WGS) entry which is preliminary data.</text>
</comment>
<sequence>MLGVSTAPVIGRVIDRLFPWFATAIASVASLIFYAIQTGAGGVNIAAVVIVCFGIDIFRQTQQVSLATSVFGLDPSARSRMNAVLIISIFFGQIIGTSVGTSVFNSHGWRPAAALSVGWQGFSVLMLLLRGPHCSRYTWFGYEGGFEMWKKKPQVSPETNSGEEKIKIERGTEGQQSTENEKTANDDTSRAQVLNQDYGVEKDNSRVEGSERI</sequence>
<evidence type="ECO:0000313" key="4">
    <source>
        <dbReference type="Proteomes" id="UP000186601"/>
    </source>
</evidence>
<keyword evidence="4" id="KW-1185">Reference proteome</keyword>
<feature type="compositionally biased region" description="Basic and acidic residues" evidence="1">
    <location>
        <begin position="199"/>
        <end position="213"/>
    </location>
</feature>
<feature type="transmembrane region" description="Helical" evidence="2">
    <location>
        <begin position="83"/>
        <end position="103"/>
    </location>
</feature>
<feature type="region of interest" description="Disordered" evidence="1">
    <location>
        <begin position="152"/>
        <end position="213"/>
    </location>
</feature>
<feature type="transmembrane region" description="Helical" evidence="2">
    <location>
        <begin position="42"/>
        <end position="58"/>
    </location>
</feature>
<dbReference type="SUPFAM" id="SSF103473">
    <property type="entry name" value="MFS general substrate transporter"/>
    <property type="match status" value="1"/>
</dbReference>
<proteinExistence type="predicted"/>
<dbReference type="AlphaFoldDB" id="A0A2R6NXK2"/>
<dbReference type="PANTHER" id="PTHR42910">
    <property type="entry name" value="TRANSPORTER SCO4007-RELATED"/>
    <property type="match status" value="1"/>
</dbReference>
<accession>A0A2R6NXK2</accession>
<keyword evidence="2" id="KW-1133">Transmembrane helix</keyword>
<keyword evidence="2" id="KW-0472">Membrane</keyword>
<dbReference type="EMBL" id="MLYV02000707">
    <property type="protein sequence ID" value="PSR79183.1"/>
    <property type="molecule type" value="Genomic_DNA"/>
</dbReference>
<dbReference type="InterPro" id="IPR036259">
    <property type="entry name" value="MFS_trans_sf"/>
</dbReference>
<feature type="compositionally biased region" description="Basic and acidic residues" evidence="1">
    <location>
        <begin position="179"/>
        <end position="189"/>
    </location>
</feature>
<gene>
    <name evidence="3" type="ORF">PHLCEN_2v7154</name>
</gene>
<evidence type="ECO:0000313" key="3">
    <source>
        <dbReference type="EMBL" id="PSR79183.1"/>
    </source>
</evidence>
<protein>
    <recommendedName>
        <fullName evidence="5">Major facilitator superfamily (MFS) profile domain-containing protein</fullName>
    </recommendedName>
</protein>
<organism evidence="3 4">
    <name type="scientific">Hermanssonia centrifuga</name>
    <dbReference type="NCBI Taxonomy" id="98765"/>
    <lineage>
        <taxon>Eukaryota</taxon>
        <taxon>Fungi</taxon>
        <taxon>Dikarya</taxon>
        <taxon>Basidiomycota</taxon>
        <taxon>Agaricomycotina</taxon>
        <taxon>Agaricomycetes</taxon>
        <taxon>Polyporales</taxon>
        <taxon>Meruliaceae</taxon>
        <taxon>Hermanssonia</taxon>
    </lineage>
</organism>
<dbReference type="Gene3D" id="1.20.1250.20">
    <property type="entry name" value="MFS general substrate transporter like domains"/>
    <property type="match status" value="1"/>
</dbReference>
<evidence type="ECO:0000256" key="2">
    <source>
        <dbReference type="SAM" id="Phobius"/>
    </source>
</evidence>